<evidence type="ECO:0000313" key="1">
    <source>
        <dbReference type="EMBL" id="EKX51217.1"/>
    </source>
</evidence>
<dbReference type="EnsemblProtists" id="EKX51217">
    <property type="protein sequence ID" value="EKX51217"/>
    <property type="gene ID" value="GUITHDRAFT_161648"/>
</dbReference>
<dbReference type="EMBL" id="JH992976">
    <property type="protein sequence ID" value="EKX51217.1"/>
    <property type="molecule type" value="Genomic_DNA"/>
</dbReference>
<dbReference type="RefSeq" id="XP_005838197.1">
    <property type="nucleotide sequence ID" value="XM_005838140.1"/>
</dbReference>
<accession>L1JRY8</accession>
<evidence type="ECO:0000313" key="2">
    <source>
        <dbReference type="EnsemblProtists" id="EKX51217"/>
    </source>
</evidence>
<dbReference type="InterPro" id="IPR029044">
    <property type="entry name" value="Nucleotide-diphossugar_trans"/>
</dbReference>
<sequence length="119" mass="13471">MPPQSAYIGIWGVFQMSFWKSDKVMAFSDYMDSTALAYTNRLGEQAYYVLATGLLVSPAALHQYAGLGPFMHRGNEIIMGRREVNGFNLIRDDVFCPEASKWDCNEIFECVERTVAPDM</sequence>
<reference evidence="3" key="2">
    <citation type="submission" date="2012-11" db="EMBL/GenBank/DDBJ databases">
        <authorList>
            <person name="Kuo A."/>
            <person name="Curtis B.A."/>
            <person name="Tanifuji G."/>
            <person name="Burki F."/>
            <person name="Gruber A."/>
            <person name="Irimia M."/>
            <person name="Maruyama S."/>
            <person name="Arias M.C."/>
            <person name="Ball S.G."/>
            <person name="Gile G.H."/>
            <person name="Hirakawa Y."/>
            <person name="Hopkins J.F."/>
            <person name="Rensing S.A."/>
            <person name="Schmutz J."/>
            <person name="Symeonidi A."/>
            <person name="Elias M."/>
            <person name="Eveleigh R.J."/>
            <person name="Herman E.K."/>
            <person name="Klute M.J."/>
            <person name="Nakayama T."/>
            <person name="Obornik M."/>
            <person name="Reyes-Prieto A."/>
            <person name="Armbrust E.V."/>
            <person name="Aves S.J."/>
            <person name="Beiko R.G."/>
            <person name="Coutinho P."/>
            <person name="Dacks J.B."/>
            <person name="Durnford D.G."/>
            <person name="Fast N.M."/>
            <person name="Green B.R."/>
            <person name="Grisdale C."/>
            <person name="Hempe F."/>
            <person name="Henrissat B."/>
            <person name="Hoppner M.P."/>
            <person name="Ishida K.-I."/>
            <person name="Kim E."/>
            <person name="Koreny L."/>
            <person name="Kroth P.G."/>
            <person name="Liu Y."/>
            <person name="Malik S.-B."/>
            <person name="Maier U.G."/>
            <person name="McRose D."/>
            <person name="Mock T."/>
            <person name="Neilson J.A."/>
            <person name="Onodera N.T."/>
            <person name="Poole A.M."/>
            <person name="Pritham E.J."/>
            <person name="Richards T.A."/>
            <person name="Rocap G."/>
            <person name="Roy S.W."/>
            <person name="Sarai C."/>
            <person name="Schaack S."/>
            <person name="Shirato S."/>
            <person name="Slamovits C.H."/>
            <person name="Spencer D.F."/>
            <person name="Suzuki S."/>
            <person name="Worden A.Z."/>
            <person name="Zauner S."/>
            <person name="Barry K."/>
            <person name="Bell C."/>
            <person name="Bharti A.K."/>
            <person name="Crow J.A."/>
            <person name="Grimwood J."/>
            <person name="Kramer R."/>
            <person name="Lindquist E."/>
            <person name="Lucas S."/>
            <person name="Salamov A."/>
            <person name="McFadden G.I."/>
            <person name="Lane C.E."/>
            <person name="Keeling P.J."/>
            <person name="Gray M.W."/>
            <person name="Grigoriev I.V."/>
            <person name="Archibald J.M."/>
        </authorList>
    </citation>
    <scope>NUCLEOTIDE SEQUENCE</scope>
    <source>
        <strain evidence="3">CCMP2712</strain>
    </source>
</reference>
<reference evidence="1 3" key="1">
    <citation type="journal article" date="2012" name="Nature">
        <title>Algal genomes reveal evolutionary mosaicism and the fate of nucleomorphs.</title>
        <authorList>
            <consortium name="DOE Joint Genome Institute"/>
            <person name="Curtis B.A."/>
            <person name="Tanifuji G."/>
            <person name="Burki F."/>
            <person name="Gruber A."/>
            <person name="Irimia M."/>
            <person name="Maruyama S."/>
            <person name="Arias M.C."/>
            <person name="Ball S.G."/>
            <person name="Gile G.H."/>
            <person name="Hirakawa Y."/>
            <person name="Hopkins J.F."/>
            <person name="Kuo A."/>
            <person name="Rensing S.A."/>
            <person name="Schmutz J."/>
            <person name="Symeonidi A."/>
            <person name="Elias M."/>
            <person name="Eveleigh R.J."/>
            <person name="Herman E.K."/>
            <person name="Klute M.J."/>
            <person name="Nakayama T."/>
            <person name="Obornik M."/>
            <person name="Reyes-Prieto A."/>
            <person name="Armbrust E.V."/>
            <person name="Aves S.J."/>
            <person name="Beiko R.G."/>
            <person name="Coutinho P."/>
            <person name="Dacks J.B."/>
            <person name="Durnford D.G."/>
            <person name="Fast N.M."/>
            <person name="Green B.R."/>
            <person name="Grisdale C.J."/>
            <person name="Hempel F."/>
            <person name="Henrissat B."/>
            <person name="Hoppner M.P."/>
            <person name="Ishida K."/>
            <person name="Kim E."/>
            <person name="Koreny L."/>
            <person name="Kroth P.G."/>
            <person name="Liu Y."/>
            <person name="Malik S.B."/>
            <person name="Maier U.G."/>
            <person name="McRose D."/>
            <person name="Mock T."/>
            <person name="Neilson J.A."/>
            <person name="Onodera N.T."/>
            <person name="Poole A.M."/>
            <person name="Pritham E.J."/>
            <person name="Richards T.A."/>
            <person name="Rocap G."/>
            <person name="Roy S.W."/>
            <person name="Sarai C."/>
            <person name="Schaack S."/>
            <person name="Shirato S."/>
            <person name="Slamovits C.H."/>
            <person name="Spencer D.F."/>
            <person name="Suzuki S."/>
            <person name="Worden A.Z."/>
            <person name="Zauner S."/>
            <person name="Barry K."/>
            <person name="Bell C."/>
            <person name="Bharti A.K."/>
            <person name="Crow J.A."/>
            <person name="Grimwood J."/>
            <person name="Kramer R."/>
            <person name="Lindquist E."/>
            <person name="Lucas S."/>
            <person name="Salamov A."/>
            <person name="McFadden G.I."/>
            <person name="Lane C.E."/>
            <person name="Keeling P.J."/>
            <person name="Gray M.W."/>
            <person name="Grigoriev I.V."/>
            <person name="Archibald J.M."/>
        </authorList>
    </citation>
    <scope>NUCLEOTIDE SEQUENCE</scope>
    <source>
        <strain evidence="1 3">CCMP2712</strain>
    </source>
</reference>
<dbReference type="Gene3D" id="3.90.550.10">
    <property type="entry name" value="Spore Coat Polysaccharide Biosynthesis Protein SpsA, Chain A"/>
    <property type="match status" value="1"/>
</dbReference>
<protein>
    <submittedName>
        <fullName evidence="1 2">Uncharacterized protein</fullName>
    </submittedName>
</protein>
<name>L1JRY8_GUITC</name>
<dbReference type="GeneID" id="17307784"/>
<dbReference type="HOGENOM" id="CLU_2065941_0_0_1"/>
<dbReference type="KEGG" id="gtt:GUITHDRAFT_161648"/>
<evidence type="ECO:0000313" key="3">
    <source>
        <dbReference type="Proteomes" id="UP000011087"/>
    </source>
</evidence>
<gene>
    <name evidence="1" type="ORF">GUITHDRAFT_161648</name>
</gene>
<dbReference type="PaxDb" id="55529-EKX51217"/>
<dbReference type="Proteomes" id="UP000011087">
    <property type="component" value="Unassembled WGS sequence"/>
</dbReference>
<reference evidence="2" key="3">
    <citation type="submission" date="2016-03" db="UniProtKB">
        <authorList>
            <consortium name="EnsemblProtists"/>
        </authorList>
    </citation>
    <scope>IDENTIFICATION</scope>
</reference>
<proteinExistence type="predicted"/>
<dbReference type="AlphaFoldDB" id="L1JRY8"/>
<keyword evidence="3" id="KW-1185">Reference proteome</keyword>
<organism evidence="1">
    <name type="scientific">Guillardia theta (strain CCMP2712)</name>
    <name type="common">Cryptophyte</name>
    <dbReference type="NCBI Taxonomy" id="905079"/>
    <lineage>
        <taxon>Eukaryota</taxon>
        <taxon>Cryptophyceae</taxon>
        <taxon>Pyrenomonadales</taxon>
        <taxon>Geminigeraceae</taxon>
        <taxon>Guillardia</taxon>
    </lineage>
</organism>